<dbReference type="Pfam" id="PF18143">
    <property type="entry name" value="HAD_SAK_2"/>
    <property type="match status" value="1"/>
</dbReference>
<evidence type="ECO:0000313" key="1">
    <source>
        <dbReference type="EMBL" id="SDQ79112.1"/>
    </source>
</evidence>
<dbReference type="Proteomes" id="UP000217103">
    <property type="component" value="Unassembled WGS sequence"/>
</dbReference>
<reference evidence="1 2" key="1">
    <citation type="submission" date="2016-10" db="EMBL/GenBank/DDBJ databases">
        <authorList>
            <person name="de Groot N.N."/>
        </authorList>
    </citation>
    <scope>NUCLEOTIDE SEQUENCE [LARGE SCALE GENOMIC DNA]</scope>
    <source>
        <strain evidence="1 2">DSM 43794</strain>
    </source>
</reference>
<dbReference type="STRING" id="35622.SAMN04489764_2135"/>
<dbReference type="AlphaFoldDB" id="A0A1H1DRH2"/>
<sequence length="166" mass="18296">MLLLDVDGVLNPLRRPSRDFQTHDCPVDGTLYRVHLNPKHGAELLLLAEEAGAELVWATTWEHAANEWIGPRIGLPELPVIEMPIIGGRLAGPAGEMFKTPHVAAYVAGRPFVWFDDLTGDADEDYLRRHPGVGDFLLVRVDPRHGLLPQDLALAREWLTAAGKGS</sequence>
<name>A0A1H1DRH2_9ACTN</name>
<keyword evidence="2" id="KW-1185">Reference proteome</keyword>
<proteinExistence type="predicted"/>
<dbReference type="EMBL" id="FNKK01000002">
    <property type="protein sequence ID" value="SDQ79112.1"/>
    <property type="molecule type" value="Genomic_DNA"/>
</dbReference>
<evidence type="ECO:0008006" key="3">
    <source>
        <dbReference type="Google" id="ProtNLM"/>
    </source>
</evidence>
<evidence type="ECO:0000313" key="2">
    <source>
        <dbReference type="Proteomes" id="UP000217103"/>
    </source>
</evidence>
<accession>A0A1H1DRH2</accession>
<organism evidence="1 2">
    <name type="scientific">Thermostaphylospora chromogena</name>
    <dbReference type="NCBI Taxonomy" id="35622"/>
    <lineage>
        <taxon>Bacteria</taxon>
        <taxon>Bacillati</taxon>
        <taxon>Actinomycetota</taxon>
        <taxon>Actinomycetes</taxon>
        <taxon>Streptosporangiales</taxon>
        <taxon>Thermomonosporaceae</taxon>
        <taxon>Thermostaphylospora</taxon>
    </lineage>
</organism>
<gene>
    <name evidence="1" type="ORF">SAMN04489764_2135</name>
</gene>
<protein>
    <recommendedName>
        <fullName evidence="3">Secreted protein</fullName>
    </recommendedName>
</protein>